<evidence type="ECO:0000313" key="1">
    <source>
        <dbReference type="EMBL" id="KAI8040059.1"/>
    </source>
</evidence>
<proteinExistence type="predicted"/>
<sequence>SIGGYERATGSLHSASLCTERFEDYSHLPSHPCEQKCREAKSRRASASGWPLKCCTTWVKRAQLCGDG</sequence>
<accession>A0A9P9YN68</accession>
<feature type="non-terminal residue" evidence="1">
    <location>
        <position position="1"/>
    </location>
</feature>
<reference evidence="1" key="1">
    <citation type="journal article" date="2023" name="Genome Biol. Evol.">
        <title>Long-read-based Genome Assembly of Drosophila gunungcola Reveals Fewer Chemosensory Genes in Flower-breeding Species.</title>
        <authorList>
            <person name="Negi A."/>
            <person name="Liao B.Y."/>
            <person name="Yeh S.D."/>
        </authorList>
    </citation>
    <scope>NUCLEOTIDE SEQUENCE</scope>
    <source>
        <strain evidence="1">Sukarami</strain>
    </source>
</reference>
<feature type="non-terminal residue" evidence="1">
    <location>
        <position position="68"/>
    </location>
</feature>
<comment type="caution">
    <text evidence="1">The sequence shown here is derived from an EMBL/GenBank/DDBJ whole genome shotgun (WGS) entry which is preliminary data.</text>
</comment>
<protein>
    <submittedName>
        <fullName evidence="1">Uncharacterized protein</fullName>
    </submittedName>
</protein>
<dbReference type="AlphaFoldDB" id="A0A9P9YN68"/>
<name>A0A9P9YN68_9MUSC</name>
<dbReference type="EMBL" id="JAMKOV010000005">
    <property type="protein sequence ID" value="KAI8040059.1"/>
    <property type="molecule type" value="Genomic_DNA"/>
</dbReference>
<organism evidence="1 2">
    <name type="scientific">Drosophila gunungcola</name>
    <name type="common">fruit fly</name>
    <dbReference type="NCBI Taxonomy" id="103775"/>
    <lineage>
        <taxon>Eukaryota</taxon>
        <taxon>Metazoa</taxon>
        <taxon>Ecdysozoa</taxon>
        <taxon>Arthropoda</taxon>
        <taxon>Hexapoda</taxon>
        <taxon>Insecta</taxon>
        <taxon>Pterygota</taxon>
        <taxon>Neoptera</taxon>
        <taxon>Endopterygota</taxon>
        <taxon>Diptera</taxon>
        <taxon>Brachycera</taxon>
        <taxon>Muscomorpha</taxon>
        <taxon>Ephydroidea</taxon>
        <taxon>Drosophilidae</taxon>
        <taxon>Drosophila</taxon>
        <taxon>Sophophora</taxon>
    </lineage>
</organism>
<evidence type="ECO:0000313" key="2">
    <source>
        <dbReference type="Proteomes" id="UP001059596"/>
    </source>
</evidence>
<gene>
    <name evidence="1" type="ORF">M5D96_007487</name>
</gene>
<keyword evidence="2" id="KW-1185">Reference proteome</keyword>
<dbReference type="Proteomes" id="UP001059596">
    <property type="component" value="Unassembled WGS sequence"/>
</dbReference>